<reference evidence="2" key="1">
    <citation type="submission" date="2025-08" db="UniProtKB">
        <authorList>
            <consortium name="RefSeq"/>
        </authorList>
    </citation>
    <scope>IDENTIFICATION</scope>
    <source>
        <strain evidence="2">Airmid</strain>
    </source>
</reference>
<dbReference type="RefSeq" id="XP_027199140.1">
    <property type="nucleotide sequence ID" value="XM_027343339.1"/>
</dbReference>
<gene>
    <name evidence="2" type="primary">LOC113793324</name>
</gene>
<dbReference type="InParanoid" id="A0A6P6Y1K7"/>
<dbReference type="KEGG" id="dpte:113793324"/>
<keyword evidence="1" id="KW-1185">Reference proteome</keyword>
<dbReference type="OrthoDB" id="10343979at2759"/>
<evidence type="ECO:0000313" key="1">
    <source>
        <dbReference type="Proteomes" id="UP000515146"/>
    </source>
</evidence>
<protein>
    <submittedName>
        <fullName evidence="2">Uncharacterized protein LOC113793324</fullName>
    </submittedName>
</protein>
<evidence type="ECO:0000313" key="2">
    <source>
        <dbReference type="RefSeq" id="XP_027199140.1"/>
    </source>
</evidence>
<dbReference type="Proteomes" id="UP000515146">
    <property type="component" value="Unplaced"/>
</dbReference>
<accession>A0A6P6Y1K7</accession>
<proteinExistence type="predicted"/>
<dbReference type="AlphaFoldDB" id="A0A6P6Y1K7"/>
<organism evidence="1 2">
    <name type="scientific">Dermatophagoides pteronyssinus</name>
    <name type="common">European house dust mite</name>
    <dbReference type="NCBI Taxonomy" id="6956"/>
    <lineage>
        <taxon>Eukaryota</taxon>
        <taxon>Metazoa</taxon>
        <taxon>Ecdysozoa</taxon>
        <taxon>Arthropoda</taxon>
        <taxon>Chelicerata</taxon>
        <taxon>Arachnida</taxon>
        <taxon>Acari</taxon>
        <taxon>Acariformes</taxon>
        <taxon>Sarcoptiformes</taxon>
        <taxon>Astigmata</taxon>
        <taxon>Psoroptidia</taxon>
        <taxon>Analgoidea</taxon>
        <taxon>Pyroglyphidae</taxon>
        <taxon>Dermatophagoidinae</taxon>
        <taxon>Dermatophagoides</taxon>
    </lineage>
</organism>
<dbReference type="OMA" id="LTRWLWP"/>
<name>A0A6P6Y1K7_DERPT</name>
<sequence>MCRVFYKYFLITSTSFMATGGFYFTSLTRWLWPSPIYDYGDYDWRKVPESIGAVCFILFSIGLLIVLRSHEHELFVFALILLIPMVTISIMLIIHLIEKRAYIDLSDFFLLVIVILLISIIGHLFLYIQSLKNLQTNINRKHNPLQSQQQQQQQQPKKTSIYLPKRETDTFEL</sequence>